<keyword evidence="6" id="KW-0964">Secreted</keyword>
<dbReference type="InterPro" id="IPR039866">
    <property type="entry name" value="CPQ"/>
</dbReference>
<evidence type="ECO:0000256" key="17">
    <source>
        <dbReference type="ARBA" id="ARBA00023180"/>
    </source>
</evidence>
<keyword evidence="17" id="KW-0325">Glycoprotein</keyword>
<keyword evidence="13" id="KW-0862">Zinc</keyword>
<dbReference type="GO" id="GO:0070573">
    <property type="term" value="F:metallodipeptidase activity"/>
    <property type="evidence" value="ECO:0007669"/>
    <property type="project" value="InterPro"/>
</dbReference>
<dbReference type="Pfam" id="PF04389">
    <property type="entry name" value="Peptidase_M28"/>
    <property type="match status" value="1"/>
</dbReference>
<evidence type="ECO:0000313" key="24">
    <source>
        <dbReference type="Proteomes" id="UP000594873"/>
    </source>
</evidence>
<dbReference type="KEGG" id="sflv:IC614_03545"/>
<dbReference type="InterPro" id="IPR007484">
    <property type="entry name" value="Peptidase_M28"/>
</dbReference>
<dbReference type="GO" id="GO:0006508">
    <property type="term" value="P:proteolysis"/>
    <property type="evidence" value="ECO:0007669"/>
    <property type="project" value="UniProtKB-KW"/>
</dbReference>
<evidence type="ECO:0000256" key="19">
    <source>
        <dbReference type="ARBA" id="ARBA00025833"/>
    </source>
</evidence>
<evidence type="ECO:0000256" key="1">
    <source>
        <dbReference type="ARBA" id="ARBA00004240"/>
    </source>
</evidence>
<dbReference type="PANTHER" id="PTHR12053:SF3">
    <property type="entry name" value="CARBOXYPEPTIDASE Q"/>
    <property type="match status" value="1"/>
</dbReference>
<evidence type="ECO:0000313" key="23">
    <source>
        <dbReference type="EMBL" id="QPQ55681.1"/>
    </source>
</evidence>
<evidence type="ECO:0000256" key="13">
    <source>
        <dbReference type="ARBA" id="ARBA00022833"/>
    </source>
</evidence>
<evidence type="ECO:0000256" key="12">
    <source>
        <dbReference type="ARBA" id="ARBA00022824"/>
    </source>
</evidence>
<evidence type="ECO:0000256" key="21">
    <source>
        <dbReference type="SAM" id="SignalP"/>
    </source>
</evidence>
<keyword evidence="7" id="KW-0121">Carboxypeptidase</keyword>
<evidence type="ECO:0000256" key="18">
    <source>
        <dbReference type="ARBA" id="ARBA00023228"/>
    </source>
</evidence>
<evidence type="ECO:0000256" key="14">
    <source>
        <dbReference type="ARBA" id="ARBA00023034"/>
    </source>
</evidence>
<dbReference type="GO" id="GO:0005764">
    <property type="term" value="C:lysosome"/>
    <property type="evidence" value="ECO:0007669"/>
    <property type="project" value="UniProtKB-SubCell"/>
</dbReference>
<dbReference type="Gene3D" id="3.50.30.30">
    <property type="match status" value="1"/>
</dbReference>
<evidence type="ECO:0000256" key="9">
    <source>
        <dbReference type="ARBA" id="ARBA00022723"/>
    </source>
</evidence>
<organism evidence="23 24">
    <name type="scientific">Allosphingosinicella flava</name>
    <dbReference type="NCBI Taxonomy" id="2771430"/>
    <lineage>
        <taxon>Bacteria</taxon>
        <taxon>Pseudomonadati</taxon>
        <taxon>Pseudomonadota</taxon>
        <taxon>Alphaproteobacteria</taxon>
        <taxon>Sphingomonadales</taxon>
        <taxon>Sphingomonadaceae</taxon>
        <taxon>Allosphingosinicella</taxon>
    </lineage>
</organism>
<reference evidence="23 24" key="1">
    <citation type="submission" date="2020-11" db="EMBL/GenBank/DDBJ databases">
        <title>Genome seq and assembly of Sphingosinicella sp.</title>
        <authorList>
            <person name="Chhetri G."/>
        </authorList>
    </citation>
    <scope>NUCLEOTIDE SEQUENCE [LARGE SCALE GENOMIC DNA]</scope>
    <source>
        <strain evidence="23 24">UDD2</strain>
    </source>
</reference>
<dbReference type="PANTHER" id="PTHR12053">
    <property type="entry name" value="PROTEASE FAMILY M28 PLASMA GLUTAMATE CARBOXYPEPTIDASE-RELATED"/>
    <property type="match status" value="1"/>
</dbReference>
<keyword evidence="15" id="KW-0482">Metalloprotease</keyword>
<dbReference type="GO" id="GO:0005576">
    <property type="term" value="C:extracellular region"/>
    <property type="evidence" value="ECO:0007669"/>
    <property type="project" value="UniProtKB-SubCell"/>
</dbReference>
<protein>
    <recommendedName>
        <fullName evidence="5">Carboxypeptidase Q</fullName>
    </recommendedName>
    <alternativeName>
        <fullName evidence="20">Plasma glutamate carboxypeptidase</fullName>
    </alternativeName>
</protein>
<keyword evidence="12" id="KW-0256">Endoplasmic reticulum</keyword>
<evidence type="ECO:0000256" key="5">
    <source>
        <dbReference type="ARBA" id="ARBA00014116"/>
    </source>
</evidence>
<dbReference type="Proteomes" id="UP000594873">
    <property type="component" value="Chromosome"/>
</dbReference>
<keyword evidence="18" id="KW-0458">Lysosome</keyword>
<dbReference type="GO" id="GO:0004180">
    <property type="term" value="F:carboxypeptidase activity"/>
    <property type="evidence" value="ECO:0007669"/>
    <property type="project" value="UniProtKB-KW"/>
</dbReference>
<evidence type="ECO:0000256" key="4">
    <source>
        <dbReference type="ARBA" id="ARBA00004613"/>
    </source>
</evidence>
<gene>
    <name evidence="23" type="ORF">IC614_03545</name>
</gene>
<dbReference type="GO" id="GO:0046872">
    <property type="term" value="F:metal ion binding"/>
    <property type="evidence" value="ECO:0007669"/>
    <property type="project" value="UniProtKB-KW"/>
</dbReference>
<comment type="subcellular location">
    <subcellularLocation>
        <location evidence="1">Endoplasmic reticulum</location>
    </subcellularLocation>
    <subcellularLocation>
        <location evidence="3">Golgi apparatus</location>
    </subcellularLocation>
    <subcellularLocation>
        <location evidence="2">Lysosome</location>
    </subcellularLocation>
    <subcellularLocation>
        <location evidence="4">Secreted</location>
    </subcellularLocation>
</comment>
<evidence type="ECO:0000256" key="7">
    <source>
        <dbReference type="ARBA" id="ARBA00022645"/>
    </source>
</evidence>
<proteinExistence type="predicted"/>
<dbReference type="AlphaFoldDB" id="A0A7T2GKS0"/>
<dbReference type="EMBL" id="CP065592">
    <property type="protein sequence ID" value="QPQ55681.1"/>
    <property type="molecule type" value="Genomic_DNA"/>
</dbReference>
<dbReference type="RefSeq" id="WP_200972374.1">
    <property type="nucleotide sequence ID" value="NZ_CP065592.1"/>
</dbReference>
<evidence type="ECO:0000256" key="3">
    <source>
        <dbReference type="ARBA" id="ARBA00004555"/>
    </source>
</evidence>
<evidence type="ECO:0000256" key="16">
    <source>
        <dbReference type="ARBA" id="ARBA00023145"/>
    </source>
</evidence>
<evidence type="ECO:0000256" key="15">
    <source>
        <dbReference type="ARBA" id="ARBA00023049"/>
    </source>
</evidence>
<evidence type="ECO:0000256" key="20">
    <source>
        <dbReference type="ARBA" id="ARBA00033328"/>
    </source>
</evidence>
<keyword evidence="24" id="KW-1185">Reference proteome</keyword>
<keyword evidence="14" id="KW-0333">Golgi apparatus</keyword>
<comment type="subunit">
    <text evidence="19">Homodimer. The monomeric form is inactive while the homodimer is active.</text>
</comment>
<dbReference type="SUPFAM" id="SSF53187">
    <property type="entry name" value="Zn-dependent exopeptidases"/>
    <property type="match status" value="1"/>
</dbReference>
<feature type="signal peptide" evidence="21">
    <location>
        <begin position="1"/>
        <end position="19"/>
    </location>
</feature>
<evidence type="ECO:0000256" key="10">
    <source>
        <dbReference type="ARBA" id="ARBA00022729"/>
    </source>
</evidence>
<keyword evidence="9" id="KW-0479">Metal-binding</keyword>
<accession>A0A7T2GKS0</accession>
<keyword evidence="8" id="KW-0645">Protease</keyword>
<evidence type="ECO:0000256" key="6">
    <source>
        <dbReference type="ARBA" id="ARBA00022525"/>
    </source>
</evidence>
<dbReference type="Gene3D" id="3.40.630.10">
    <property type="entry name" value="Zn peptidases"/>
    <property type="match status" value="1"/>
</dbReference>
<evidence type="ECO:0000256" key="2">
    <source>
        <dbReference type="ARBA" id="ARBA00004371"/>
    </source>
</evidence>
<keyword evidence="16" id="KW-0865">Zymogen</keyword>
<evidence type="ECO:0000256" key="8">
    <source>
        <dbReference type="ARBA" id="ARBA00022670"/>
    </source>
</evidence>
<feature type="chain" id="PRO_5032819305" description="Carboxypeptidase Q" evidence="21">
    <location>
        <begin position="20"/>
        <end position="462"/>
    </location>
</feature>
<feature type="domain" description="Peptidase M28" evidence="22">
    <location>
        <begin position="258"/>
        <end position="440"/>
    </location>
</feature>
<keyword evidence="10 21" id="KW-0732">Signal</keyword>
<name>A0A7T2GKS0_9SPHN</name>
<evidence type="ECO:0000256" key="11">
    <source>
        <dbReference type="ARBA" id="ARBA00022801"/>
    </source>
</evidence>
<evidence type="ECO:0000259" key="22">
    <source>
        <dbReference type="Pfam" id="PF04389"/>
    </source>
</evidence>
<sequence length="462" mass="49260">MKKPIFIAALALLSSTAVAVTPATPLKTAEMLRDAALKDDVAFDITEGLTTEVGQRMAGTEAEARARDWAVAKLKSLGFKNVRVETFDMPVWVRGEEKAEIVAPFPQKLTLAALGNSGATPPEGLRAEVIGFDSLAEFQAAHDALVKGKIVFVSHGMVPTQDGSGYGYYGAARRQGPSIASRKGAAAIVIRSIGTDHHRNPHTGVQSWAEGVTPIPAAALSIPDAEQLQRILKRAGNRPVTMHLTLTPRNIGIQQSGNVIAEVPGRDPKAPVVLAACHLDSWDLATGAFDDAAGCGITAAAAKRVMDHGQPLRTIRVVWFGAEEVGLFGGLDYMRKHPNEHAVIAESDFGADRVWRFDSRVAQTAQPVVQDIARALAPLGIAQGFTDQAGGSDIGPMAASGVPTMELQQDGTRYFDIHHTPDDTLDKIDPEQLRQNVAAWTAMLSLTSNAAVEFGPMPPVQR</sequence>
<keyword evidence="11 23" id="KW-0378">Hydrolase</keyword>